<dbReference type="Pfam" id="PF02369">
    <property type="entry name" value="Big_1"/>
    <property type="match status" value="1"/>
</dbReference>
<feature type="region of interest" description="Disordered" evidence="2">
    <location>
        <begin position="1574"/>
        <end position="1594"/>
    </location>
</feature>
<dbReference type="InterPro" id="IPR008964">
    <property type="entry name" value="Invasin/intimin_cell_adhesion"/>
</dbReference>
<evidence type="ECO:0000256" key="1">
    <source>
        <dbReference type="ARBA" id="ARBA00010116"/>
    </source>
</evidence>
<gene>
    <name evidence="6" type="ORF">FJV41_04900</name>
</gene>
<feature type="domain" description="Big-1" evidence="4">
    <location>
        <begin position="47"/>
        <end position="145"/>
    </location>
</feature>
<dbReference type="InterPro" id="IPR003344">
    <property type="entry name" value="Big_1_dom"/>
</dbReference>
<dbReference type="RefSeq" id="WP_141641223.1">
    <property type="nucleotide sequence ID" value="NZ_VIFM01000012.1"/>
</dbReference>
<comment type="similarity">
    <text evidence="1">Belongs to the intimin/invasin family.</text>
</comment>
<dbReference type="Proteomes" id="UP000315369">
    <property type="component" value="Unassembled WGS sequence"/>
</dbReference>
<organism evidence="6 7">
    <name type="scientific">Myxococcus llanfairpwllgwyngyllgogerychwyrndrobwllllantysiliogogogochensis</name>
    <dbReference type="NCBI Taxonomy" id="2590453"/>
    <lineage>
        <taxon>Bacteria</taxon>
        <taxon>Pseudomonadati</taxon>
        <taxon>Myxococcota</taxon>
        <taxon>Myxococcia</taxon>
        <taxon>Myxococcales</taxon>
        <taxon>Cystobacterineae</taxon>
        <taxon>Myxococcaceae</taxon>
        <taxon>Myxococcus</taxon>
    </lineage>
</organism>
<accession>A0A540X7J3</accession>
<dbReference type="Pfam" id="PF00041">
    <property type="entry name" value="fn3"/>
    <property type="match status" value="1"/>
</dbReference>
<feature type="compositionally biased region" description="Polar residues" evidence="2">
    <location>
        <begin position="1614"/>
        <end position="1645"/>
    </location>
</feature>
<dbReference type="PROSITE" id="PS51841">
    <property type="entry name" value="LTD"/>
    <property type="match status" value="2"/>
</dbReference>
<dbReference type="PROSITE" id="PS51127">
    <property type="entry name" value="BIG1"/>
    <property type="match status" value="1"/>
</dbReference>
<dbReference type="SUPFAM" id="SSF74853">
    <property type="entry name" value="Lamin A/C globular tail domain"/>
    <property type="match status" value="1"/>
</dbReference>
<dbReference type="InterPro" id="IPR001322">
    <property type="entry name" value="Lamin_tail_dom"/>
</dbReference>
<dbReference type="InterPro" id="IPR003961">
    <property type="entry name" value="FN3_dom"/>
</dbReference>
<feature type="domain" description="Fibronectin type-III" evidence="3">
    <location>
        <begin position="966"/>
        <end position="1074"/>
    </location>
</feature>
<sequence length="1645" mass="167405">MSPRFEGLARCLGLSVLCLGLSLGCNDSGSAPRPPPVAEDTVDAAASSVAVDKPTGVLANGTDQAAVTVTVVGKDGARMSGRAVTVTVDGEGASIAVPPGQTGSDGSARALVVSTAPGVKTVRASVKDAKGLTVPLTATATVEFVAVTPTASRLAFRQALPDGVAGVPLAGLEVVLQDATGATVSNATAEVTLSLTSVGVVFPEGQLTVTAVDGVALFPDVVLKRAGDTYQFTANAPGLEPATSSSFKVNPGAPAAVGLSTQMESAVAGVAQDLQVTVQDAYFNTVTNYTGTVTLTSTDAAASLPAAHAYTPSDAGQFTFTGITFKTAGSQRLTLDDGTSAISFTLHVNVTAGPPALLAFTQQPTRVSTRVSLGTVAVTLKDAFGNTARVSTPTVSLSLSQAGFTLSGTTEATPVDGVATFTTLSIAGHGVARLNATSNGLQGTSSADLTVVDDVAPAKPVLTQTAATETGLTVQWTGVGDDGTQGTLTAQELRYATSPIDSDAAFQAGTLVASGSPVPPGTVQTVTLSGLATGTTYHVALKVTDKQGNTARSDSLTVSTAHPEVTQLAFVTQPADGTAGTTLADVRVALQDARGDVVTTATSAVTLTLTGQASFPAATVSAVNGVATFQGLRVDTADAFTFTATAGAISQQSQSFTVRAGPVSKLVLWQFSAPVDAGQALEAGVSLTDSFGNLARDYAGTVHFTSSDAQAELPPDATFTSADQGQKFLTGLVFKTAGTQSLTATDTVTSDLSATVDAEVRSIAAASFEVIAGAGPFVAGQTQSYELVARDTYGNVATGYASTVTFSSSDAQAVLPGAYTFTLVDAGRHVFSVEPRTAGDQEVIAEDVVTATLRGTHTWSIIPAALDALAFVSAPTTGSVRQALADVQVALRDAYGNTVTDAATDVTLSLTGGSFTQGSPTRTPVDGVATFAGLIVVDEGTYRFEANAGSLPPSSSADLLISDAVAPAVATGFATHVLSGTSIRLDWAAPGDDGDLGTATRYDLRYATAAITEASFEAATVVTGVSAPQAPGTSESFTVSGLEVGTTYFFALKTFDGAGNGSALATASASTTNPCDDYVCTPPAPTCAEDGTSLEVFPSMCVIVSGQPTCELGELELQSCPGADAVCHAGACANAPHPGEGELAISEVMHSPSTGTTEYVELTNTSTKLLDLNGLSVSFMNGVGTATTFTMNHGHALVVDPGARVVLAQNANFGTNGGVFANHAYGTNVHLDNTGSITFTQEGTPVASLQYTNAFPQTVGRAMSLAASIVGTAAASKPWYWCDSTGVLEGGDRGTPHGANDECGMNVEKPVNYCAIQYPKTFPTGDGTYPANILAFDPYDIYSQFYSFDVTTRNQTGNDIYPRIEAQLGHGTDATDPAGWTWTSADFNASYNPPGSNNDEVKAALSISTPGTYRYGFRYRFTDAGAPWTYCDQNGVAVPPAGTYGSVTVLAGPQTDHVVISEFSGGTTANARDEFVELYNPTSAAVDLSGWQLSYKSATGTNYGTAYTIPAGKSIPAHGYFLLGGTAYAGAVTADTTHNIDSSSSTTGGGHIRIQRLSGTVYIDVDRLGYGTGNAPEGTAAPSHPASGGSLERKAVVSSTTAVMAVGGAHATRGNGQDTDNNSADIVTRASRQPQNSTSPVEFFH</sequence>
<evidence type="ECO:0000313" key="7">
    <source>
        <dbReference type="Proteomes" id="UP000315369"/>
    </source>
</evidence>
<reference evidence="6 7" key="1">
    <citation type="submission" date="2019-06" db="EMBL/GenBank/DDBJ databases">
        <authorList>
            <person name="Livingstone P."/>
            <person name="Whitworth D."/>
        </authorList>
    </citation>
    <scope>NUCLEOTIDE SEQUENCE [LARGE SCALE GENOMIC DNA]</scope>
    <source>
        <strain evidence="6 7">AM401</strain>
    </source>
</reference>
<dbReference type="PROSITE" id="PS50853">
    <property type="entry name" value="FN3"/>
    <property type="match status" value="2"/>
</dbReference>
<proteinExistence type="inferred from homology"/>
<protein>
    <submittedName>
        <fullName evidence="6">Uncharacterized protein</fullName>
    </submittedName>
</protein>
<dbReference type="CDD" id="cd00063">
    <property type="entry name" value="FN3"/>
    <property type="match status" value="1"/>
</dbReference>
<dbReference type="SUPFAM" id="SSF49265">
    <property type="entry name" value="Fibronectin type III"/>
    <property type="match status" value="1"/>
</dbReference>
<feature type="domain" description="Fibronectin type-III" evidence="3">
    <location>
        <begin position="456"/>
        <end position="563"/>
    </location>
</feature>
<dbReference type="EMBL" id="VIFM01000012">
    <property type="protein sequence ID" value="TQF17129.1"/>
    <property type="molecule type" value="Genomic_DNA"/>
</dbReference>
<evidence type="ECO:0000313" key="6">
    <source>
        <dbReference type="EMBL" id="TQF17129.1"/>
    </source>
</evidence>
<dbReference type="InterPro" id="IPR036116">
    <property type="entry name" value="FN3_sf"/>
</dbReference>
<dbReference type="Pfam" id="PF00932">
    <property type="entry name" value="LTD"/>
    <property type="match status" value="2"/>
</dbReference>
<comment type="caution">
    <text evidence="6">The sequence shown here is derived from an EMBL/GenBank/DDBJ whole genome shotgun (WGS) entry which is preliminary data.</text>
</comment>
<evidence type="ECO:0000256" key="2">
    <source>
        <dbReference type="SAM" id="MobiDB-lite"/>
    </source>
</evidence>
<name>A0A540X7J3_9BACT</name>
<evidence type="ECO:0000259" key="5">
    <source>
        <dbReference type="PROSITE" id="PS51841"/>
    </source>
</evidence>
<dbReference type="SUPFAM" id="SSF49373">
    <property type="entry name" value="Invasin/intimin cell-adhesion fragments"/>
    <property type="match status" value="1"/>
</dbReference>
<dbReference type="SMART" id="SM00634">
    <property type="entry name" value="BID_1"/>
    <property type="match status" value="1"/>
</dbReference>
<evidence type="ECO:0000259" key="4">
    <source>
        <dbReference type="PROSITE" id="PS51127"/>
    </source>
</evidence>
<dbReference type="OrthoDB" id="5476141at2"/>
<feature type="domain" description="LTD" evidence="5">
    <location>
        <begin position="1129"/>
        <end position="1253"/>
    </location>
</feature>
<keyword evidence="7" id="KW-1185">Reference proteome</keyword>
<dbReference type="Gene3D" id="2.60.40.1260">
    <property type="entry name" value="Lamin Tail domain"/>
    <property type="match status" value="1"/>
</dbReference>
<feature type="region of interest" description="Disordered" evidence="2">
    <location>
        <begin position="1608"/>
        <end position="1645"/>
    </location>
</feature>
<dbReference type="SMART" id="SM00060">
    <property type="entry name" value="FN3"/>
    <property type="match status" value="2"/>
</dbReference>
<feature type="domain" description="LTD" evidence="5">
    <location>
        <begin position="1443"/>
        <end position="1572"/>
    </location>
</feature>
<dbReference type="Gene3D" id="2.60.40.10">
    <property type="entry name" value="Immunoglobulins"/>
    <property type="match status" value="3"/>
</dbReference>
<dbReference type="InterPro" id="IPR013783">
    <property type="entry name" value="Ig-like_fold"/>
</dbReference>
<dbReference type="InterPro" id="IPR036415">
    <property type="entry name" value="Lamin_tail_dom_sf"/>
</dbReference>
<evidence type="ECO:0000259" key="3">
    <source>
        <dbReference type="PROSITE" id="PS50853"/>
    </source>
</evidence>
<dbReference type="PROSITE" id="PS51257">
    <property type="entry name" value="PROKAR_LIPOPROTEIN"/>
    <property type="match status" value="1"/>
</dbReference>